<organism evidence="2 3">
    <name type="scientific">Natrialba swarupiae</name>
    <dbReference type="NCBI Taxonomy" id="2448032"/>
    <lineage>
        <taxon>Archaea</taxon>
        <taxon>Methanobacteriati</taxon>
        <taxon>Methanobacteriota</taxon>
        <taxon>Stenosarchaea group</taxon>
        <taxon>Halobacteria</taxon>
        <taxon>Halobacteriales</taxon>
        <taxon>Natrialbaceae</taxon>
        <taxon>Natrialba</taxon>
    </lineage>
</organism>
<dbReference type="Gene3D" id="2.130.10.10">
    <property type="entry name" value="YVTN repeat-like/Quinoprotein amine dehydrogenase"/>
    <property type="match status" value="1"/>
</dbReference>
<accession>A0A5D5AWI6</accession>
<dbReference type="InterPro" id="IPR018391">
    <property type="entry name" value="PQQ_b-propeller_rpt"/>
</dbReference>
<feature type="domain" description="Pyrrolo-quinoline quinone repeat" evidence="1">
    <location>
        <begin position="137"/>
        <end position="223"/>
    </location>
</feature>
<dbReference type="InterPro" id="IPR015943">
    <property type="entry name" value="WD40/YVTN_repeat-like_dom_sf"/>
</dbReference>
<reference evidence="2 3" key="1">
    <citation type="submission" date="2019-08" db="EMBL/GenBank/DDBJ databases">
        <title>Archaea genome.</title>
        <authorList>
            <person name="Kajale S."/>
            <person name="Shouche Y."/>
            <person name="Deshpande N."/>
            <person name="Sharma A."/>
        </authorList>
    </citation>
    <scope>NUCLEOTIDE SEQUENCE [LARGE SCALE GENOMIC DNA]</scope>
    <source>
        <strain evidence="2 3">ESP3B_9</strain>
    </source>
</reference>
<keyword evidence="3" id="KW-1185">Reference proteome</keyword>
<dbReference type="AlphaFoldDB" id="A0A5D5AWI6"/>
<feature type="domain" description="Pyrrolo-quinoline quinone repeat" evidence="1">
    <location>
        <begin position="238"/>
        <end position="332"/>
    </location>
</feature>
<dbReference type="InterPro" id="IPR011047">
    <property type="entry name" value="Quinoprotein_ADH-like_sf"/>
</dbReference>
<comment type="caution">
    <text evidence="2">The sequence shown here is derived from an EMBL/GenBank/DDBJ whole genome shotgun (WGS) entry which is preliminary data.</text>
</comment>
<protein>
    <submittedName>
        <fullName evidence="2">PQQ-binding-like beta-propeller repeat protein</fullName>
    </submittedName>
</protein>
<dbReference type="SUPFAM" id="SSF50998">
    <property type="entry name" value="Quinoprotein alcohol dehydrogenase-like"/>
    <property type="match status" value="1"/>
</dbReference>
<evidence type="ECO:0000259" key="1">
    <source>
        <dbReference type="Pfam" id="PF13360"/>
    </source>
</evidence>
<dbReference type="SMART" id="SM00564">
    <property type="entry name" value="PQQ"/>
    <property type="match status" value="6"/>
</dbReference>
<name>A0A5D5AWI6_9EURY</name>
<dbReference type="PANTHER" id="PTHR34512:SF30">
    <property type="entry name" value="OUTER MEMBRANE PROTEIN ASSEMBLY FACTOR BAMB"/>
    <property type="match status" value="1"/>
</dbReference>
<gene>
    <name evidence="2" type="ORF">FYC77_00635</name>
</gene>
<dbReference type="PANTHER" id="PTHR34512">
    <property type="entry name" value="CELL SURFACE PROTEIN"/>
    <property type="match status" value="1"/>
</dbReference>
<evidence type="ECO:0000313" key="2">
    <source>
        <dbReference type="EMBL" id="TYT64020.1"/>
    </source>
</evidence>
<dbReference type="Pfam" id="PF13360">
    <property type="entry name" value="PQQ_2"/>
    <property type="match status" value="2"/>
</dbReference>
<sequence>MYQYDPAGTGYNPAGSGPTDGVSVAWSHESTEWFRGAAPPIRLGNTVYAVGEGLVALEADTGERRFAHRGPYTSSPARVDASVYRTPTLAVTSTAGIFGLGTGGIQIPGLGRWLDGRRWDGPNHGTRPASIEHRPSVDPVTVDGTIYAPVAGTNDLVALNANDGTERWRVTHHEDTAYSVSYSRPAIRGDTLYVANWPHQVTAYDREDGTVRWQRERDDQMQLCSVPTDEGVVVTSRNGVALLDLEDGETIWYRDLEGNAVEGTAAVADGTIYASDGRETFYALSLETGEELWSAPFERETEPVVADGMVYAVEMDRTLVGFDATTGEERVRFEPSQVPLSPPIVGDGTLYAVNRRRIIALEDE</sequence>
<dbReference type="Proteomes" id="UP000324104">
    <property type="component" value="Unassembled WGS sequence"/>
</dbReference>
<evidence type="ECO:0000313" key="3">
    <source>
        <dbReference type="Proteomes" id="UP000324104"/>
    </source>
</evidence>
<dbReference type="Gene3D" id="2.40.128.630">
    <property type="match status" value="1"/>
</dbReference>
<proteinExistence type="predicted"/>
<dbReference type="InterPro" id="IPR002372">
    <property type="entry name" value="PQQ_rpt_dom"/>
</dbReference>
<dbReference type="EMBL" id="VTAW01000001">
    <property type="protein sequence ID" value="TYT64020.1"/>
    <property type="molecule type" value="Genomic_DNA"/>
</dbReference>